<dbReference type="Gene3D" id="1.10.260.40">
    <property type="entry name" value="lambda repressor-like DNA-binding domains"/>
    <property type="match status" value="1"/>
</dbReference>
<keyword evidence="1" id="KW-0238">DNA-binding</keyword>
<protein>
    <submittedName>
        <fullName evidence="3">Helix-turn-helix domain-containing protein</fullName>
    </submittedName>
</protein>
<feature type="domain" description="HTH cro/C1-type" evidence="2">
    <location>
        <begin position="6"/>
        <end position="60"/>
    </location>
</feature>
<dbReference type="InterPro" id="IPR010982">
    <property type="entry name" value="Lambda_DNA-bd_dom_sf"/>
</dbReference>
<organism evidence="3 4">
    <name type="scientific">Lapidilactobacillus mulanensis</name>
    <dbReference type="NCBI Taxonomy" id="2485999"/>
    <lineage>
        <taxon>Bacteria</taxon>
        <taxon>Bacillati</taxon>
        <taxon>Bacillota</taxon>
        <taxon>Bacilli</taxon>
        <taxon>Lactobacillales</taxon>
        <taxon>Lactobacillaceae</taxon>
        <taxon>Lapidilactobacillus</taxon>
    </lineage>
</organism>
<dbReference type="EMBL" id="JBHTOF010000103">
    <property type="protein sequence ID" value="MFD1466502.1"/>
    <property type="molecule type" value="Genomic_DNA"/>
</dbReference>
<dbReference type="Proteomes" id="UP001597244">
    <property type="component" value="Unassembled WGS sequence"/>
</dbReference>
<gene>
    <name evidence="3" type="ORF">ACFQ4L_10555</name>
</gene>
<dbReference type="InterPro" id="IPR001387">
    <property type="entry name" value="Cro/C1-type_HTH"/>
</dbReference>
<evidence type="ECO:0000256" key="1">
    <source>
        <dbReference type="ARBA" id="ARBA00023125"/>
    </source>
</evidence>
<sequence>MFAERLKELRKNKRETQVETAKRLGFAPTTLASYEQGKRQPDQETLVAIANYFNVTVDYLLGINNTPKDATNQETKDLHRILDQGQLTYREEPVSDEAQEAVKSLLEGYYWRKGRNRVQHDKKDDKE</sequence>
<dbReference type="CDD" id="cd00093">
    <property type="entry name" value="HTH_XRE"/>
    <property type="match status" value="1"/>
</dbReference>
<reference evidence="4" key="1">
    <citation type="journal article" date="2019" name="Int. J. Syst. Evol. Microbiol.">
        <title>The Global Catalogue of Microorganisms (GCM) 10K type strain sequencing project: providing services to taxonomists for standard genome sequencing and annotation.</title>
        <authorList>
            <consortium name="The Broad Institute Genomics Platform"/>
            <consortium name="The Broad Institute Genome Sequencing Center for Infectious Disease"/>
            <person name="Wu L."/>
            <person name="Ma J."/>
        </authorList>
    </citation>
    <scope>NUCLEOTIDE SEQUENCE [LARGE SCALE GENOMIC DNA]</scope>
    <source>
        <strain evidence="4">CCM 8951</strain>
    </source>
</reference>
<proteinExistence type="predicted"/>
<dbReference type="Pfam" id="PF01381">
    <property type="entry name" value="HTH_3"/>
    <property type="match status" value="1"/>
</dbReference>
<dbReference type="SMART" id="SM00530">
    <property type="entry name" value="HTH_XRE"/>
    <property type="match status" value="1"/>
</dbReference>
<dbReference type="PROSITE" id="PS50943">
    <property type="entry name" value="HTH_CROC1"/>
    <property type="match status" value="1"/>
</dbReference>
<dbReference type="SUPFAM" id="SSF47413">
    <property type="entry name" value="lambda repressor-like DNA-binding domains"/>
    <property type="match status" value="1"/>
</dbReference>
<dbReference type="PANTHER" id="PTHR46558:SF14">
    <property type="entry name" value="HTH-TYPE TRANSCRIPTIONAL REGULATOR ANSR"/>
    <property type="match status" value="1"/>
</dbReference>
<dbReference type="RefSeq" id="WP_125577507.1">
    <property type="nucleotide sequence ID" value="NZ_JBHTOF010000103.1"/>
</dbReference>
<evidence type="ECO:0000313" key="3">
    <source>
        <dbReference type="EMBL" id="MFD1466502.1"/>
    </source>
</evidence>
<evidence type="ECO:0000313" key="4">
    <source>
        <dbReference type="Proteomes" id="UP001597244"/>
    </source>
</evidence>
<name>A0ABW4DPB4_9LACO</name>
<comment type="caution">
    <text evidence="3">The sequence shown here is derived from an EMBL/GenBank/DDBJ whole genome shotgun (WGS) entry which is preliminary data.</text>
</comment>
<keyword evidence="4" id="KW-1185">Reference proteome</keyword>
<dbReference type="PANTHER" id="PTHR46558">
    <property type="entry name" value="TRACRIPTIONAL REGULATORY PROTEIN-RELATED-RELATED"/>
    <property type="match status" value="1"/>
</dbReference>
<accession>A0ABW4DPB4</accession>
<evidence type="ECO:0000259" key="2">
    <source>
        <dbReference type="PROSITE" id="PS50943"/>
    </source>
</evidence>